<keyword evidence="1" id="KW-0472">Membrane</keyword>
<evidence type="ECO:0000313" key="3">
    <source>
        <dbReference type="Proteomes" id="UP000272117"/>
    </source>
</evidence>
<keyword evidence="1" id="KW-0812">Transmembrane</keyword>
<accession>A0A3M9MU15</accession>
<protein>
    <submittedName>
        <fullName evidence="2">Uncharacterized protein</fullName>
    </submittedName>
</protein>
<comment type="caution">
    <text evidence="2">The sequence shown here is derived from an EMBL/GenBank/DDBJ whole genome shotgun (WGS) entry which is preliminary data.</text>
</comment>
<dbReference type="Proteomes" id="UP000272117">
    <property type="component" value="Unassembled WGS sequence"/>
</dbReference>
<organism evidence="2 3">
    <name type="scientific">Rufibacter latericius</name>
    <dbReference type="NCBI Taxonomy" id="2487040"/>
    <lineage>
        <taxon>Bacteria</taxon>
        <taxon>Pseudomonadati</taxon>
        <taxon>Bacteroidota</taxon>
        <taxon>Cytophagia</taxon>
        <taxon>Cytophagales</taxon>
        <taxon>Hymenobacteraceae</taxon>
        <taxon>Rufibacter</taxon>
    </lineage>
</organism>
<keyword evidence="3" id="KW-1185">Reference proteome</keyword>
<gene>
    <name evidence="2" type="ORF">EFB08_06020</name>
</gene>
<proteinExistence type="predicted"/>
<reference evidence="2 3" key="1">
    <citation type="submission" date="2018-11" db="EMBL/GenBank/DDBJ databases">
        <title>Rufibacter latericius sp. nov., isolated from water in Baiyang Lake.</title>
        <authorList>
            <person name="Yang Y."/>
        </authorList>
    </citation>
    <scope>NUCLEOTIDE SEQUENCE [LARGE SCALE GENOMIC DNA]</scope>
    <source>
        <strain evidence="2 3">R-22-1c-1</strain>
    </source>
</reference>
<name>A0A3M9MU15_9BACT</name>
<evidence type="ECO:0000313" key="2">
    <source>
        <dbReference type="EMBL" id="RNI28989.1"/>
    </source>
</evidence>
<keyword evidence="1" id="KW-1133">Transmembrane helix</keyword>
<feature type="transmembrane region" description="Helical" evidence="1">
    <location>
        <begin position="29"/>
        <end position="52"/>
    </location>
</feature>
<sequence>MCSVFKQVRKSSYEFAFGFKFKFWNIVRVSIYFEIFPTATEINGILVIFFVLHNGTSEVFF</sequence>
<dbReference type="AlphaFoldDB" id="A0A3M9MU15"/>
<evidence type="ECO:0000256" key="1">
    <source>
        <dbReference type="SAM" id="Phobius"/>
    </source>
</evidence>
<dbReference type="EMBL" id="RJJD01000003">
    <property type="protein sequence ID" value="RNI28989.1"/>
    <property type="molecule type" value="Genomic_DNA"/>
</dbReference>